<comment type="similarity">
    <text evidence="2">Belongs to the histone deacetylase family. HD type 2 subfamily.</text>
</comment>
<evidence type="ECO:0000256" key="10">
    <source>
        <dbReference type="SAM" id="MobiDB-lite"/>
    </source>
</evidence>
<feature type="compositionally biased region" description="Low complexity" evidence="10">
    <location>
        <begin position="858"/>
        <end position="867"/>
    </location>
</feature>
<dbReference type="GO" id="GO:0000118">
    <property type="term" value="C:histone deacetylase complex"/>
    <property type="evidence" value="ECO:0007669"/>
    <property type="project" value="TreeGrafter"/>
</dbReference>
<evidence type="ECO:0000256" key="4">
    <source>
        <dbReference type="ARBA" id="ARBA00022491"/>
    </source>
</evidence>
<dbReference type="InterPro" id="IPR023696">
    <property type="entry name" value="Ureohydrolase_dom_sf"/>
</dbReference>
<dbReference type="SUPFAM" id="SSF52768">
    <property type="entry name" value="Arginase/deacetylase"/>
    <property type="match status" value="1"/>
</dbReference>
<dbReference type="AlphaFoldDB" id="A0A061ARW6"/>
<evidence type="ECO:0000256" key="6">
    <source>
        <dbReference type="ARBA" id="ARBA00022853"/>
    </source>
</evidence>
<dbReference type="GO" id="GO:0141221">
    <property type="term" value="F:histone deacetylase activity, hydrolytic mechanism"/>
    <property type="evidence" value="ECO:0007669"/>
    <property type="project" value="UniProtKB-EC"/>
</dbReference>
<keyword evidence="5" id="KW-0378">Hydrolase</keyword>
<feature type="region of interest" description="Disordered" evidence="10">
    <location>
        <begin position="1"/>
        <end position="76"/>
    </location>
</feature>
<evidence type="ECO:0000256" key="7">
    <source>
        <dbReference type="ARBA" id="ARBA00023015"/>
    </source>
</evidence>
<evidence type="ECO:0000259" key="12">
    <source>
        <dbReference type="Pfam" id="PF09757"/>
    </source>
</evidence>
<sequence length="881" mass="95571">MDGFSQPVYTQAIPADASQQSAPATQLEQPVASTSTAPATIAPVSAAAASAQVEPQPVDPPISENSAPLQPGQARLFPFPEQDPNALPLTGFASVPARAAVLPNAQPYTRPPPYDRPNVELGKGLSRDPPPRRFVSEADIKASHTDGHGDLVRQPGVVREEEIATLTVDQLRKMGLGRAPSGFCYSARMTLHAPLPKTVDSNDPHPEQPARITGIFNKLLNGGLTSRMVRVQVREALREEVMLVHSEGHWERVRATGFQTIEYLETCKEFFERLSLYVNPDSAFCARLSCGGVIEMARAVAEGQIRNGFAIVRPPGHHAEPEEAMGFCFFNNAAVAAKWLRTVYGSGTQKDVNGKEIKMNRILILDWDVHHGNGTQRAFEDDDDILYISLHRHGNGFYPGGDYGALESVGSGKGRGFSVNIPFMNEGMGDADYLYAFQNIVMPIAYEYAPDLVIVSAGYDAAKGDELGKMNVSPDGYAHMTHMLSALAGGKLLLALEGGYNVNAIAESAYACVKVIVGDELPVMSSIGAASLAATNTVHDVRRMQAQYWKCMGEAVLSQEELSKAGKIESLSEVLKKHRLYELWHEYGLFDVEFNSPTLEEAYSNQLLVSENVYDAAVLLLFMHDLGSMKAAYTAATLDSDLERTQLLDTSREVLDWAMEDHDFGVIDVNLLAHLATVKGQPIDAKRDKAREKELALYVWDQIVGMSSAQHVILFGSGAGCNALMDIVRNRFGLVHERVRACVSVLGHEHPPELEASTGARNWYKNHSLVLLPSTHPLQEDARRAGKHQKKFGNVYRATAEDESRPTHLLRASMPKIKEFIAERVPITIAPAPAMSSSSGGDIEMATRMASVEPTGAPVPAAPAAEANGSGFAPPAPAPAA</sequence>
<keyword evidence="6" id="KW-0156">Chromatin regulator</keyword>
<dbReference type="PANTHER" id="PTHR10625">
    <property type="entry name" value="HISTONE DEACETYLASE HDAC1-RELATED"/>
    <property type="match status" value="1"/>
</dbReference>
<evidence type="ECO:0000256" key="3">
    <source>
        <dbReference type="ARBA" id="ARBA00012111"/>
    </source>
</evidence>
<dbReference type="OrthoDB" id="424012at2759"/>
<dbReference type="CDD" id="cd11600">
    <property type="entry name" value="HDAC_Clr3"/>
    <property type="match status" value="1"/>
</dbReference>
<feature type="compositionally biased region" description="Low complexity" evidence="10">
    <location>
        <begin position="29"/>
        <end position="56"/>
    </location>
</feature>
<proteinExistence type="inferred from homology"/>
<comment type="subcellular location">
    <subcellularLocation>
        <location evidence="1">Nucleus</location>
    </subcellularLocation>
</comment>
<keyword evidence="4" id="KW-0678">Repressor</keyword>
<accession>A0A061ARW6</accession>
<dbReference type="PRINTS" id="PR01270">
    <property type="entry name" value="HDASUPER"/>
</dbReference>
<organism evidence="13">
    <name type="scientific">Rhodotorula toruloides</name>
    <name type="common">Yeast</name>
    <name type="synonym">Rhodosporidium toruloides</name>
    <dbReference type="NCBI Taxonomy" id="5286"/>
    <lineage>
        <taxon>Eukaryota</taxon>
        <taxon>Fungi</taxon>
        <taxon>Dikarya</taxon>
        <taxon>Basidiomycota</taxon>
        <taxon>Pucciniomycotina</taxon>
        <taxon>Microbotryomycetes</taxon>
        <taxon>Sporidiobolales</taxon>
        <taxon>Sporidiobolaceae</taxon>
        <taxon>Rhodotorula</taxon>
    </lineage>
</organism>
<feature type="compositionally biased region" description="Polar residues" evidence="10">
    <location>
        <begin position="17"/>
        <end position="28"/>
    </location>
</feature>
<evidence type="ECO:0000256" key="9">
    <source>
        <dbReference type="ARBA" id="ARBA00023242"/>
    </source>
</evidence>
<evidence type="ECO:0000256" key="1">
    <source>
        <dbReference type="ARBA" id="ARBA00004123"/>
    </source>
</evidence>
<dbReference type="InterPro" id="IPR023801">
    <property type="entry name" value="His_deacetylse_dom"/>
</dbReference>
<protein>
    <recommendedName>
        <fullName evidence="3">histone deacetylase</fullName>
        <ecNumber evidence="3">3.5.1.98</ecNumber>
    </recommendedName>
</protein>
<dbReference type="Gene3D" id="3.40.800.20">
    <property type="entry name" value="Histone deacetylase domain"/>
    <property type="match status" value="1"/>
</dbReference>
<feature type="region of interest" description="Disordered" evidence="10">
    <location>
        <begin position="852"/>
        <end position="881"/>
    </location>
</feature>
<dbReference type="PANTHER" id="PTHR10625:SF5">
    <property type="entry name" value="HISTONE DEACETYLASE"/>
    <property type="match status" value="1"/>
</dbReference>
<dbReference type="GO" id="GO:0040029">
    <property type="term" value="P:epigenetic regulation of gene expression"/>
    <property type="evidence" value="ECO:0007669"/>
    <property type="project" value="TreeGrafter"/>
</dbReference>
<dbReference type="Pfam" id="PF09757">
    <property type="entry name" value="Arb2-like"/>
    <property type="match status" value="1"/>
</dbReference>
<evidence type="ECO:0000256" key="2">
    <source>
        <dbReference type="ARBA" id="ARBA00007738"/>
    </source>
</evidence>
<gene>
    <name evidence="13" type="ORF">RHTO0S_04e11804g</name>
</gene>
<keyword evidence="8" id="KW-0804">Transcription</keyword>
<dbReference type="InterPro" id="IPR037138">
    <property type="entry name" value="His_deacetylse_dom_sf"/>
</dbReference>
<evidence type="ECO:0000256" key="8">
    <source>
        <dbReference type="ARBA" id="ARBA00023163"/>
    </source>
</evidence>
<evidence type="ECO:0000313" key="13">
    <source>
        <dbReference type="EMBL" id="CDR39904.1"/>
    </source>
</evidence>
<dbReference type="InterPro" id="IPR000286">
    <property type="entry name" value="HDACs"/>
</dbReference>
<dbReference type="EMBL" id="LK052939">
    <property type="protein sequence ID" value="CDR39904.1"/>
    <property type="molecule type" value="Genomic_DNA"/>
</dbReference>
<reference evidence="13" key="1">
    <citation type="journal article" date="2014" name="Genome Announc.">
        <title>Draft genome sequence of Rhodosporidium toruloides CECT1137, an oleaginous yeast of biotechnological interest.</title>
        <authorList>
            <person name="Morin N."/>
            <person name="Calcas X."/>
            <person name="Devillers H."/>
            <person name="Durrens P."/>
            <person name="Sherman D.J."/>
            <person name="Nicaud J.-M."/>
            <person name="Neuveglise C."/>
        </authorList>
    </citation>
    <scope>NUCLEOTIDE SEQUENCE</scope>
    <source>
        <strain evidence="13">CECT1137</strain>
    </source>
</reference>
<dbReference type="InterPro" id="IPR019154">
    <property type="entry name" value="Arb2-like_domain"/>
</dbReference>
<feature type="domain" description="Arb2-like" evidence="12">
    <location>
        <begin position="571"/>
        <end position="824"/>
    </location>
</feature>
<dbReference type="Pfam" id="PF00850">
    <property type="entry name" value="Hist_deacetyl"/>
    <property type="match status" value="1"/>
</dbReference>
<evidence type="ECO:0000256" key="5">
    <source>
        <dbReference type="ARBA" id="ARBA00022801"/>
    </source>
</evidence>
<keyword evidence="7" id="KW-0805">Transcription regulation</keyword>
<feature type="domain" description="Histone deacetylase" evidence="11">
    <location>
        <begin position="205"/>
        <end position="515"/>
    </location>
</feature>
<name>A0A061ARW6_RHOTO</name>
<dbReference type="EC" id="3.5.1.98" evidence="3"/>
<evidence type="ECO:0000259" key="11">
    <source>
        <dbReference type="Pfam" id="PF00850"/>
    </source>
</evidence>
<keyword evidence="9" id="KW-0539">Nucleus</keyword>